<feature type="region of interest" description="Disordered" evidence="1">
    <location>
        <begin position="1"/>
        <end position="83"/>
    </location>
</feature>
<feature type="compositionally biased region" description="Basic and acidic residues" evidence="1">
    <location>
        <begin position="36"/>
        <end position="59"/>
    </location>
</feature>
<name>K0SMP6_THAOC</name>
<evidence type="ECO:0000256" key="1">
    <source>
        <dbReference type="SAM" id="MobiDB-lite"/>
    </source>
</evidence>
<gene>
    <name evidence="2" type="ORF">THAOC_12835</name>
</gene>
<evidence type="ECO:0000313" key="2">
    <source>
        <dbReference type="EMBL" id="EJK66254.1"/>
    </source>
</evidence>
<feature type="non-terminal residue" evidence="2">
    <location>
        <position position="1"/>
    </location>
</feature>
<feature type="compositionally biased region" description="Basic and acidic residues" evidence="1">
    <location>
        <begin position="1"/>
        <end position="21"/>
    </location>
</feature>
<comment type="caution">
    <text evidence="2">The sequence shown here is derived from an EMBL/GenBank/DDBJ whole genome shotgun (WGS) entry which is preliminary data.</text>
</comment>
<organism evidence="2 3">
    <name type="scientific">Thalassiosira oceanica</name>
    <name type="common">Marine diatom</name>
    <dbReference type="NCBI Taxonomy" id="159749"/>
    <lineage>
        <taxon>Eukaryota</taxon>
        <taxon>Sar</taxon>
        <taxon>Stramenopiles</taxon>
        <taxon>Ochrophyta</taxon>
        <taxon>Bacillariophyta</taxon>
        <taxon>Coscinodiscophyceae</taxon>
        <taxon>Thalassiosirophycidae</taxon>
        <taxon>Thalassiosirales</taxon>
        <taxon>Thalassiosiraceae</taxon>
        <taxon>Thalassiosira</taxon>
    </lineage>
</organism>
<dbReference type="AlphaFoldDB" id="K0SMP6"/>
<dbReference type="Proteomes" id="UP000266841">
    <property type="component" value="Unassembled WGS sequence"/>
</dbReference>
<evidence type="ECO:0000313" key="3">
    <source>
        <dbReference type="Proteomes" id="UP000266841"/>
    </source>
</evidence>
<dbReference type="EMBL" id="AGNL01015146">
    <property type="protein sequence ID" value="EJK66254.1"/>
    <property type="molecule type" value="Genomic_DNA"/>
</dbReference>
<proteinExistence type="predicted"/>
<keyword evidence="3" id="KW-1185">Reference proteome</keyword>
<protein>
    <submittedName>
        <fullName evidence="2">Uncharacterized protein</fullName>
    </submittedName>
</protein>
<sequence>VGRPDARLVLHDAHRPRRDPAVPDGVPGEHAGGQLVRDRVHPEDEGGRAGVRVGERGGEQEGEEEEGGKVSIGGSPRGSPELF</sequence>
<accession>K0SMP6</accession>
<reference evidence="2 3" key="1">
    <citation type="journal article" date="2012" name="Genome Biol.">
        <title>Genome and low-iron response of an oceanic diatom adapted to chronic iron limitation.</title>
        <authorList>
            <person name="Lommer M."/>
            <person name="Specht M."/>
            <person name="Roy A.S."/>
            <person name="Kraemer L."/>
            <person name="Andreson R."/>
            <person name="Gutowska M.A."/>
            <person name="Wolf J."/>
            <person name="Bergner S.V."/>
            <person name="Schilhabel M.B."/>
            <person name="Klostermeier U.C."/>
            <person name="Beiko R.G."/>
            <person name="Rosenstiel P."/>
            <person name="Hippler M."/>
            <person name="Laroche J."/>
        </authorList>
    </citation>
    <scope>NUCLEOTIDE SEQUENCE [LARGE SCALE GENOMIC DNA]</scope>
    <source>
        <strain evidence="2 3">CCMP1005</strain>
    </source>
</reference>